<evidence type="ECO:0000313" key="2">
    <source>
        <dbReference type="EMBL" id="KFM62284.1"/>
    </source>
</evidence>
<keyword evidence="1" id="KW-0472">Membrane</keyword>
<dbReference type="Proteomes" id="UP000054359">
    <property type="component" value="Unassembled WGS sequence"/>
</dbReference>
<feature type="transmembrane region" description="Helical" evidence="1">
    <location>
        <begin position="33"/>
        <end position="52"/>
    </location>
</feature>
<reference evidence="2 3" key="1">
    <citation type="submission" date="2013-11" db="EMBL/GenBank/DDBJ databases">
        <title>Genome sequencing of Stegodyphus mimosarum.</title>
        <authorList>
            <person name="Bechsgaard J."/>
        </authorList>
    </citation>
    <scope>NUCLEOTIDE SEQUENCE [LARGE SCALE GENOMIC DNA]</scope>
</reference>
<evidence type="ECO:0000256" key="1">
    <source>
        <dbReference type="SAM" id="Phobius"/>
    </source>
</evidence>
<evidence type="ECO:0000313" key="3">
    <source>
        <dbReference type="Proteomes" id="UP000054359"/>
    </source>
</evidence>
<keyword evidence="1" id="KW-0812">Transmembrane</keyword>
<sequence>MAAHVAWLTKTTNANANHLTQESTVRKILVQQILVRTAAHVMLVVVVIHVPARNRTLDFYVKKVLAP</sequence>
<proteinExistence type="predicted"/>
<accession>A0A087TAZ5</accession>
<gene>
    <name evidence="2" type="ORF">X975_17197</name>
</gene>
<keyword evidence="3" id="KW-1185">Reference proteome</keyword>
<keyword evidence="1" id="KW-1133">Transmembrane helix</keyword>
<feature type="non-terminal residue" evidence="2">
    <location>
        <position position="67"/>
    </location>
</feature>
<name>A0A087TAZ5_STEMI</name>
<dbReference type="EMBL" id="KK114371">
    <property type="protein sequence ID" value="KFM62284.1"/>
    <property type="molecule type" value="Genomic_DNA"/>
</dbReference>
<organism evidence="2 3">
    <name type="scientific">Stegodyphus mimosarum</name>
    <name type="common">African social velvet spider</name>
    <dbReference type="NCBI Taxonomy" id="407821"/>
    <lineage>
        <taxon>Eukaryota</taxon>
        <taxon>Metazoa</taxon>
        <taxon>Ecdysozoa</taxon>
        <taxon>Arthropoda</taxon>
        <taxon>Chelicerata</taxon>
        <taxon>Arachnida</taxon>
        <taxon>Araneae</taxon>
        <taxon>Araneomorphae</taxon>
        <taxon>Entelegynae</taxon>
        <taxon>Eresoidea</taxon>
        <taxon>Eresidae</taxon>
        <taxon>Stegodyphus</taxon>
    </lineage>
</organism>
<protein>
    <submittedName>
        <fullName evidence="2">Uncharacterized protein</fullName>
    </submittedName>
</protein>
<dbReference type="AlphaFoldDB" id="A0A087TAZ5"/>